<keyword evidence="13 15" id="KW-0811">Translocation</keyword>
<evidence type="ECO:0000256" key="12">
    <source>
        <dbReference type="ARBA" id="ARBA00022967"/>
    </source>
</evidence>
<gene>
    <name evidence="15" type="primary">secA</name>
    <name evidence="21" type="ORF">F480_09710</name>
</gene>
<feature type="coiled-coil region" evidence="17">
    <location>
        <begin position="830"/>
        <end position="857"/>
    </location>
</feature>
<feature type="domain" description="SecA family profile" evidence="20">
    <location>
        <begin position="3"/>
        <end position="619"/>
    </location>
</feature>
<dbReference type="GO" id="GO:0031522">
    <property type="term" value="C:cell envelope Sec protein transport complex"/>
    <property type="evidence" value="ECO:0007669"/>
    <property type="project" value="TreeGrafter"/>
</dbReference>
<keyword evidence="6" id="KW-0997">Cell inner membrane</keyword>
<evidence type="ECO:0000256" key="6">
    <source>
        <dbReference type="ARBA" id="ARBA00022519"/>
    </source>
</evidence>
<evidence type="ECO:0000256" key="11">
    <source>
        <dbReference type="ARBA" id="ARBA00022927"/>
    </source>
</evidence>
<evidence type="ECO:0000256" key="16">
    <source>
        <dbReference type="RuleBase" id="RU003874"/>
    </source>
</evidence>
<dbReference type="InterPro" id="IPR011115">
    <property type="entry name" value="SecA_DEAD"/>
</dbReference>
<evidence type="ECO:0000259" key="19">
    <source>
        <dbReference type="PROSITE" id="PS51192"/>
    </source>
</evidence>
<comment type="cofactor">
    <cofactor evidence="1">
        <name>Zn(2+)</name>
        <dbReference type="ChEBI" id="CHEBI:29105"/>
    </cofactor>
</comment>
<dbReference type="InterPro" id="IPR000185">
    <property type="entry name" value="SecA"/>
</dbReference>
<dbReference type="PROSITE" id="PS01312">
    <property type="entry name" value="SECA"/>
    <property type="match status" value="1"/>
</dbReference>
<dbReference type="PANTHER" id="PTHR30612">
    <property type="entry name" value="SECA INNER MEMBRANE COMPONENT OF SEC PROTEIN SECRETION SYSTEM"/>
    <property type="match status" value="1"/>
</dbReference>
<dbReference type="InterPro" id="IPR014018">
    <property type="entry name" value="SecA_motor_DEAD"/>
</dbReference>
<dbReference type="InterPro" id="IPR011130">
    <property type="entry name" value="SecA_preprotein_X-link_dom"/>
</dbReference>
<feature type="binding site" evidence="15">
    <location>
        <begin position="105"/>
        <end position="109"/>
    </location>
    <ligand>
        <name>ATP</name>
        <dbReference type="ChEBI" id="CHEBI:30616"/>
    </ligand>
</feature>
<keyword evidence="10 15" id="KW-0067">ATP-binding</keyword>
<dbReference type="Gene3D" id="1.10.3060.10">
    <property type="entry name" value="Helical scaffold and wing domains of SecA"/>
    <property type="match status" value="1"/>
</dbReference>
<feature type="region of interest" description="Disordered" evidence="18">
    <location>
        <begin position="878"/>
        <end position="906"/>
    </location>
</feature>
<comment type="function">
    <text evidence="15">Part of the Sec protein translocase complex. Interacts with the SecYEG preprotein conducting channel. Has a central role in coupling the hydrolysis of ATP to the transfer of proteins into and across the cell membrane, serving both as a receptor for the preprotein-SecB complex and as an ATP-driven molecular motor driving the stepwise translocation of polypeptide chains across the membrane.</text>
</comment>
<dbReference type="InterPro" id="IPR027417">
    <property type="entry name" value="P-loop_NTPase"/>
</dbReference>
<dbReference type="InterPro" id="IPR014001">
    <property type="entry name" value="Helicase_ATP-bd"/>
</dbReference>
<evidence type="ECO:0000256" key="14">
    <source>
        <dbReference type="ARBA" id="ARBA00023136"/>
    </source>
</evidence>
<feature type="binding site" evidence="15">
    <location>
        <position position="512"/>
    </location>
    <ligand>
        <name>ATP</name>
        <dbReference type="ChEBI" id="CHEBI:30616"/>
    </ligand>
</feature>
<dbReference type="Pfam" id="PF21090">
    <property type="entry name" value="P-loop_SecA"/>
    <property type="match status" value="1"/>
</dbReference>
<evidence type="ECO:0000256" key="5">
    <source>
        <dbReference type="ARBA" id="ARBA00022490"/>
    </source>
</evidence>
<dbReference type="InterPro" id="IPR004027">
    <property type="entry name" value="SEC_C_motif"/>
</dbReference>
<dbReference type="SUPFAM" id="SSF81767">
    <property type="entry name" value="Pre-protein crosslinking domain of SecA"/>
    <property type="match status" value="1"/>
</dbReference>
<evidence type="ECO:0000256" key="4">
    <source>
        <dbReference type="ARBA" id="ARBA00022475"/>
    </source>
</evidence>
<dbReference type="InterPro" id="IPR020937">
    <property type="entry name" value="SecA_CS"/>
</dbReference>
<keyword evidence="5 15" id="KW-0963">Cytoplasm</keyword>
<evidence type="ECO:0000256" key="18">
    <source>
        <dbReference type="SAM" id="MobiDB-lite"/>
    </source>
</evidence>
<dbReference type="SUPFAM" id="SSF52540">
    <property type="entry name" value="P-loop containing nucleoside triphosphate hydrolases"/>
    <property type="match status" value="2"/>
</dbReference>
<dbReference type="InterPro" id="IPR044722">
    <property type="entry name" value="SecA_SF2_C"/>
</dbReference>
<evidence type="ECO:0000256" key="17">
    <source>
        <dbReference type="SAM" id="Coils"/>
    </source>
</evidence>
<dbReference type="Gene3D" id="3.90.1440.10">
    <property type="entry name" value="SecA, preprotein cross-linking domain"/>
    <property type="match status" value="1"/>
</dbReference>
<dbReference type="PROSITE" id="PS51196">
    <property type="entry name" value="SECA_MOTOR_DEAD"/>
    <property type="match status" value="1"/>
</dbReference>
<dbReference type="EMBL" id="JACI01000002">
    <property type="protein sequence ID" value="OAQ14601.1"/>
    <property type="molecule type" value="Genomic_DNA"/>
</dbReference>
<comment type="catalytic activity">
    <reaction evidence="15">
        <text>ATP + H2O + cellular proteinSide 1 = ADP + phosphate + cellular proteinSide 2.</text>
        <dbReference type="EC" id="7.4.2.8"/>
    </reaction>
</comment>
<name>A0A179CZ44_BIBTR</name>
<dbReference type="Gene3D" id="3.40.50.300">
    <property type="entry name" value="P-loop containing nucleotide triphosphate hydrolases"/>
    <property type="match status" value="2"/>
</dbReference>
<dbReference type="RefSeq" id="WP_015432919.1">
    <property type="nucleotide sequence ID" value="NZ_JACI01000002.1"/>
</dbReference>
<dbReference type="Pfam" id="PF02810">
    <property type="entry name" value="SEC-C"/>
    <property type="match status" value="1"/>
</dbReference>
<dbReference type="SMART" id="SM00958">
    <property type="entry name" value="SecA_PP_bind"/>
    <property type="match status" value="1"/>
</dbReference>
<dbReference type="NCBIfam" id="TIGR00963">
    <property type="entry name" value="secA"/>
    <property type="match status" value="1"/>
</dbReference>
<dbReference type="Proteomes" id="UP000078358">
    <property type="component" value="Unassembled WGS sequence"/>
</dbReference>
<feature type="compositionally biased region" description="Basic residues" evidence="18">
    <location>
        <begin position="893"/>
        <end position="906"/>
    </location>
</feature>
<dbReference type="PANTHER" id="PTHR30612:SF0">
    <property type="entry name" value="CHLOROPLAST PROTEIN-TRANSPORTING ATPASE"/>
    <property type="match status" value="1"/>
</dbReference>
<evidence type="ECO:0000256" key="13">
    <source>
        <dbReference type="ARBA" id="ARBA00023010"/>
    </source>
</evidence>
<dbReference type="EC" id="7.4.2.8" evidence="15"/>
<dbReference type="PATRIC" id="fig|1261658.3.peg.1941"/>
<evidence type="ECO:0000313" key="22">
    <source>
        <dbReference type="Proteomes" id="UP000078358"/>
    </source>
</evidence>
<dbReference type="CDD" id="cd17928">
    <property type="entry name" value="DEXDc_SecA"/>
    <property type="match status" value="1"/>
</dbReference>
<comment type="subcellular location">
    <subcellularLocation>
        <location evidence="15">Cell membrane</location>
        <topology evidence="15">Peripheral membrane protein</topology>
        <orientation evidence="15">Cytoplasmic side</orientation>
    </subcellularLocation>
    <subcellularLocation>
        <location evidence="15">Cytoplasm</location>
    </subcellularLocation>
    <text evidence="15">Distribution is 50-50.</text>
</comment>
<dbReference type="GO" id="GO:0005524">
    <property type="term" value="F:ATP binding"/>
    <property type="evidence" value="ECO:0007669"/>
    <property type="project" value="UniProtKB-UniRule"/>
</dbReference>
<dbReference type="FunFam" id="3.40.50.300:FF:000113">
    <property type="entry name" value="Preprotein translocase subunit SecA"/>
    <property type="match status" value="1"/>
</dbReference>
<dbReference type="PROSITE" id="PS51192">
    <property type="entry name" value="HELICASE_ATP_BIND_1"/>
    <property type="match status" value="1"/>
</dbReference>
<comment type="subunit">
    <text evidence="15">Monomer and homodimer. Part of the essential Sec protein translocation apparatus which comprises SecA, SecYEG and auxiliary proteins SecDF-YajC and YidC.</text>
</comment>
<feature type="domain" description="Helicase ATP-binding" evidence="19">
    <location>
        <begin position="89"/>
        <end position="247"/>
    </location>
</feature>
<keyword evidence="9" id="KW-0862">Zinc</keyword>
<dbReference type="NCBIfam" id="NF009538">
    <property type="entry name" value="PRK12904.1"/>
    <property type="match status" value="1"/>
</dbReference>
<evidence type="ECO:0000256" key="7">
    <source>
        <dbReference type="ARBA" id="ARBA00022723"/>
    </source>
</evidence>
<sequence>MFSKLATAIFGSSNDRTLKRLNKRVAQINKLEPEFEKLSDEALKAKTAEFKQRLADGASLDSLLHEAFATVREASKRVLGMRHFDVQLIGGMVLTNRNIAEMRTGEGKTLTATLPCYLNALTGKGVHVVTVNDYLARRDAETNRPLFEFLGMTVAVNIPGLSGEAKRAAYAADITYATNSELGFDYLRDNLAHSKEERFQRQLHYALVDEVDSILIDEARTPLIISGPSENATEVYQAINTIIPHLIAQDKEDTEEYTGDGDFTLDLKNKQASLTERGQVKVEQLLVQLGLMHENESLYQPSRIALLHHVYAALRAHKLFEVNVDYIVKDGEVVIIDEHTGRTMAGRRWSDGLHQAIEAKEGVTIQGENQTVASITYQNYFRLYEKLAGMTGTADTEAFEFQQIYGLDTVVIPTNRPMIRDDRTDLMFKSEPEKFAAIIKDIQDCMARQQPVLVGTISIEKSEALSAALNKAGIAHNVLNAKFHAQEAEIVAEAGRPGAVTIATNMAGRGTDIVLGGNWKAEVAKLENPTDEQVEAIKAEWQKNHDIVMQAGGLHIIGTERHESRRIDNQLRGRSGRQGDPGSSRFYLSLDDALMRIYLNEGKLNMMRKAFTEEGEAMESKLLTKVIASAQAKVEAHNFDGRKHLLQYDDVANEQRKAIYEQRNYLLETDDISAMIETIRSDVYNAVIDQYIPPQSIEEMWDVPALETRLKHEFGLDLPLVKWLEEDNNLHEETLRERIIAIATEQYQAKEAVVGAEVMRSFEKGVMLQNLDELWKEHLSAMDYLRKGIHLRGYAQKDPKQEYKKESFAMFTELLDRLKMNVISILSRIQVKSQEEVEREQRLMAEAQQAAENGEQGGFVAGDVNENKTVLSDEDFKNLNISRNDPCPCGSGKKYKHCHGNKAKYA</sequence>
<dbReference type="GO" id="GO:0017038">
    <property type="term" value="P:protein import"/>
    <property type="evidence" value="ECO:0007669"/>
    <property type="project" value="InterPro"/>
</dbReference>
<keyword evidence="3 15" id="KW-0813">Transport</keyword>
<keyword evidence="14 15" id="KW-0472">Membrane</keyword>
<evidence type="ECO:0000256" key="1">
    <source>
        <dbReference type="ARBA" id="ARBA00001947"/>
    </source>
</evidence>
<dbReference type="AlphaFoldDB" id="A0A179CZ44"/>
<dbReference type="InterPro" id="IPR036266">
    <property type="entry name" value="SecA_Wing/Scaffold_sf"/>
</dbReference>
<dbReference type="HAMAP" id="MF_01382">
    <property type="entry name" value="SecA"/>
    <property type="match status" value="1"/>
</dbReference>
<evidence type="ECO:0000256" key="2">
    <source>
        <dbReference type="ARBA" id="ARBA00007650"/>
    </source>
</evidence>
<evidence type="ECO:0000313" key="21">
    <source>
        <dbReference type="EMBL" id="OAQ14601.1"/>
    </source>
</evidence>
<dbReference type="FunFam" id="3.90.1440.10:FF:000001">
    <property type="entry name" value="Preprotein translocase subunit SecA"/>
    <property type="match status" value="1"/>
</dbReference>
<comment type="caution">
    <text evidence="21">The sequence shown here is derived from an EMBL/GenBank/DDBJ whole genome shotgun (WGS) entry which is preliminary data.</text>
</comment>
<dbReference type="InterPro" id="IPR036670">
    <property type="entry name" value="SecA_X-link_sf"/>
</dbReference>
<dbReference type="GO" id="GO:0006605">
    <property type="term" value="P:protein targeting"/>
    <property type="evidence" value="ECO:0007669"/>
    <property type="project" value="UniProtKB-UniRule"/>
</dbReference>
<dbReference type="FunFam" id="1.10.3060.10:FF:000001">
    <property type="entry name" value="Preprotein translocase subunit SecA"/>
    <property type="match status" value="1"/>
</dbReference>
<comment type="similarity">
    <text evidence="2 15 16">Belongs to the SecA family.</text>
</comment>
<dbReference type="GO" id="GO:0008564">
    <property type="term" value="F:protein-exporting ATPase activity"/>
    <property type="evidence" value="ECO:0007669"/>
    <property type="project" value="UniProtKB-EC"/>
</dbReference>
<protein>
    <recommendedName>
        <fullName evidence="15 16">Protein translocase subunit SecA</fullName>
        <ecNumber evidence="15">7.4.2.8</ecNumber>
    </recommendedName>
</protein>
<reference evidence="21 22" key="1">
    <citation type="submission" date="2014-01" db="EMBL/GenBank/DDBJ databases">
        <authorList>
            <person name="Zuccon D."/>
        </authorList>
    </citation>
    <scope>NUCLEOTIDE SEQUENCE [LARGE SCALE GENOMIC DNA]</scope>
    <source>
        <strain evidence="21 22">Y31</strain>
    </source>
</reference>
<keyword evidence="7" id="KW-0479">Metal-binding</keyword>
<keyword evidence="17" id="KW-0175">Coiled coil</keyword>
<dbReference type="CDD" id="cd18803">
    <property type="entry name" value="SF2_C_secA"/>
    <property type="match status" value="1"/>
</dbReference>
<dbReference type="Pfam" id="PF07517">
    <property type="entry name" value="SecA_DEAD"/>
    <property type="match status" value="1"/>
</dbReference>
<dbReference type="Pfam" id="PF01043">
    <property type="entry name" value="SecA_PP_bind"/>
    <property type="match status" value="1"/>
</dbReference>
<organism evidence="21 22">
    <name type="scientific">Bibersteinia trehalosi Y31</name>
    <dbReference type="NCBI Taxonomy" id="1261658"/>
    <lineage>
        <taxon>Bacteria</taxon>
        <taxon>Pseudomonadati</taxon>
        <taxon>Pseudomonadota</taxon>
        <taxon>Gammaproteobacteria</taxon>
        <taxon>Pasteurellales</taxon>
        <taxon>Pasteurellaceae</taxon>
        <taxon>Bibersteinia</taxon>
    </lineage>
</organism>
<proteinExistence type="inferred from homology"/>
<keyword evidence="12 15" id="KW-1278">Translocase</keyword>
<evidence type="ECO:0000256" key="8">
    <source>
        <dbReference type="ARBA" id="ARBA00022741"/>
    </source>
</evidence>
<keyword evidence="11 15" id="KW-0653">Protein transport</keyword>
<dbReference type="GO" id="GO:0005886">
    <property type="term" value="C:plasma membrane"/>
    <property type="evidence" value="ECO:0007669"/>
    <property type="project" value="UniProtKB-SubCell"/>
</dbReference>
<evidence type="ECO:0000256" key="15">
    <source>
        <dbReference type="HAMAP-Rule" id="MF_01382"/>
    </source>
</evidence>
<evidence type="ECO:0000259" key="20">
    <source>
        <dbReference type="PROSITE" id="PS51196"/>
    </source>
</evidence>
<dbReference type="GO" id="GO:0065002">
    <property type="term" value="P:intracellular protein transmembrane transport"/>
    <property type="evidence" value="ECO:0007669"/>
    <property type="project" value="UniProtKB-UniRule"/>
</dbReference>
<accession>A0A179CZ44</accession>
<keyword evidence="8 15" id="KW-0547">Nucleotide-binding</keyword>
<dbReference type="GO" id="GO:0046872">
    <property type="term" value="F:metal ion binding"/>
    <property type="evidence" value="ECO:0007669"/>
    <property type="project" value="UniProtKB-KW"/>
</dbReference>
<evidence type="ECO:0000256" key="10">
    <source>
        <dbReference type="ARBA" id="ARBA00022840"/>
    </source>
</evidence>
<dbReference type="GO" id="GO:0043952">
    <property type="term" value="P:protein transport by the Sec complex"/>
    <property type="evidence" value="ECO:0007669"/>
    <property type="project" value="UniProtKB-ARBA"/>
</dbReference>
<dbReference type="SMART" id="SM00957">
    <property type="entry name" value="SecA_DEAD"/>
    <property type="match status" value="1"/>
</dbReference>
<dbReference type="Pfam" id="PF07516">
    <property type="entry name" value="SecA_SW"/>
    <property type="match status" value="1"/>
</dbReference>
<dbReference type="InterPro" id="IPR011116">
    <property type="entry name" value="SecA_Wing/Scaffold"/>
</dbReference>
<evidence type="ECO:0000256" key="9">
    <source>
        <dbReference type="ARBA" id="ARBA00022833"/>
    </source>
</evidence>
<feature type="binding site" evidence="15">
    <location>
        <position position="87"/>
    </location>
    <ligand>
        <name>ATP</name>
        <dbReference type="ChEBI" id="CHEBI:30616"/>
    </ligand>
</feature>
<dbReference type="GO" id="GO:0005829">
    <property type="term" value="C:cytosol"/>
    <property type="evidence" value="ECO:0007669"/>
    <property type="project" value="TreeGrafter"/>
</dbReference>
<dbReference type="SUPFAM" id="SSF81886">
    <property type="entry name" value="Helical scaffold and wing domains of SecA"/>
    <property type="match status" value="1"/>
</dbReference>
<dbReference type="PRINTS" id="PR00906">
    <property type="entry name" value="SECA"/>
</dbReference>
<evidence type="ECO:0000256" key="3">
    <source>
        <dbReference type="ARBA" id="ARBA00022448"/>
    </source>
</evidence>
<keyword evidence="4 15" id="KW-1003">Cell membrane</keyword>